<name>A0A8S5ME53_9CAUD</name>
<proteinExistence type="predicted"/>
<evidence type="ECO:0000256" key="1">
    <source>
        <dbReference type="SAM" id="MobiDB-lite"/>
    </source>
</evidence>
<accession>A0A8S5ME53</accession>
<reference evidence="2" key="1">
    <citation type="journal article" date="2021" name="Proc. Natl. Acad. Sci. U.S.A.">
        <title>A Catalog of Tens of Thousands of Viruses from Human Metagenomes Reveals Hidden Associations with Chronic Diseases.</title>
        <authorList>
            <person name="Tisza M.J."/>
            <person name="Buck C.B."/>
        </authorList>
    </citation>
    <scope>NUCLEOTIDE SEQUENCE</scope>
    <source>
        <strain evidence="2">CtYh54</strain>
    </source>
</reference>
<feature type="region of interest" description="Disordered" evidence="1">
    <location>
        <begin position="124"/>
        <end position="152"/>
    </location>
</feature>
<evidence type="ECO:0000313" key="2">
    <source>
        <dbReference type="EMBL" id="DAD80518.1"/>
    </source>
</evidence>
<dbReference type="EMBL" id="BK014884">
    <property type="protein sequence ID" value="DAD80518.1"/>
    <property type="molecule type" value="Genomic_DNA"/>
</dbReference>
<sequence length="455" mass="50808">MSNTWQGWYANGTTSWLKWQLPKTIKIKSLKAVSCYYSSGSYYQFQGRFYTSSDKTVPLGDAFSFDSWNQTKTVANIPEEGIITDCIYLDKTGGGYYSGVQEIYIEAEEQTYEWRPWSTPEETWTEQEKWKQPTPTANDSDGTFSASTETTSHEAYRITTSDGWTSNATDAEPYVQWVLPSTISAVSTISFASDDVKSCEVYNGSVLMSTLEQTDAKSGFSLVPASDLNLSTLKIKPLTSFNGTLGENVSVSIKDLRITGGSVAVTKSNVIDFVMPSLTDYSQNGYEVTCSQPQRSRYATNNSTYYSWYTYSNQAHSVIDFPPIIGCLAELYYMYLLESNIDTGLQPKVFKNLDFFATTINNPSWISDSNWWLNNSSSSYQRVMPMSFQNPRNICTSINLSQFSGLNHDSLIALLRALVSRKGISAATLTIGSQNLAKLTSEEKAIATEKNWNLA</sequence>
<feature type="compositionally biased region" description="Polar residues" evidence="1">
    <location>
        <begin position="133"/>
        <end position="150"/>
    </location>
</feature>
<organism evidence="2">
    <name type="scientific">Siphoviridae sp. ctYh54</name>
    <dbReference type="NCBI Taxonomy" id="2826379"/>
    <lineage>
        <taxon>Viruses</taxon>
        <taxon>Duplodnaviria</taxon>
        <taxon>Heunggongvirae</taxon>
        <taxon>Uroviricota</taxon>
        <taxon>Caudoviricetes</taxon>
    </lineage>
</organism>
<protein>
    <submittedName>
        <fullName evidence="2">Uncharacterized protein</fullName>
    </submittedName>
</protein>